<dbReference type="GO" id="GO:0008270">
    <property type="term" value="F:zinc ion binding"/>
    <property type="evidence" value="ECO:0007669"/>
    <property type="project" value="InterPro"/>
</dbReference>
<protein>
    <submittedName>
        <fullName evidence="1">ME53</fullName>
    </submittedName>
</protein>
<dbReference type="Proteomes" id="UP000501969">
    <property type="component" value="Segment"/>
</dbReference>
<keyword evidence="2" id="KW-1185">Reference proteome</keyword>
<dbReference type="GeneID" id="80533978"/>
<dbReference type="GO" id="GO:0003677">
    <property type="term" value="F:DNA binding"/>
    <property type="evidence" value="ECO:0007669"/>
    <property type="project" value="InterPro"/>
</dbReference>
<dbReference type="InterPro" id="IPR010336">
    <property type="entry name" value="Baculo_ME53"/>
</dbReference>
<evidence type="ECO:0000313" key="2">
    <source>
        <dbReference type="Proteomes" id="UP000501969"/>
    </source>
</evidence>
<evidence type="ECO:0000313" key="1">
    <source>
        <dbReference type="EMBL" id="AXU41471.1"/>
    </source>
</evidence>
<dbReference type="RefSeq" id="YP_010796483.1">
    <property type="nucleotide sequence ID" value="NC_076031.1"/>
</dbReference>
<dbReference type="Pfam" id="PF06061">
    <property type="entry name" value="Baculo_ME53"/>
    <property type="match status" value="1"/>
</dbReference>
<dbReference type="KEGG" id="vg:80533978"/>
<organism evidence="1 2">
    <name type="scientific">Mythimna unipuncta nucleopolyhedrovirus</name>
    <dbReference type="NCBI Taxonomy" id="447897"/>
    <lineage>
        <taxon>Viruses</taxon>
        <taxon>Viruses incertae sedis</taxon>
        <taxon>Naldaviricetes</taxon>
        <taxon>Lefavirales</taxon>
        <taxon>Baculoviridae</taxon>
        <taxon>Alphabaculovirus</taxon>
    </lineage>
</organism>
<reference evidence="1 2" key="1">
    <citation type="submission" date="2018-03" db="EMBL/GenBank/DDBJ databases">
        <title>Complete genome sequence of a second alphabaculovirus from the true armyworm, Mythimna unipuncta.</title>
        <authorList>
            <person name="Harrison R.L."/>
            <person name="Mowery J.D."/>
            <person name="Bauchan G.R."/>
            <person name="Theilmann D.A."/>
            <person name="Erlandson M.A."/>
        </authorList>
    </citation>
    <scope>NUCLEOTIDE SEQUENCE [LARGE SCALE GENOMIC DNA]</scope>
    <source>
        <strain evidence="1 2">KY310</strain>
    </source>
</reference>
<sequence length="305" mass="36693">MATPRKDCRVAFLSKENRYLLDFVANYSNNYVKGCDGERCDLCKRRFKPIVSRWLYCLVSKVRTDRFYLVCLNCWETEGVRDNEYHYFELYPRIRLSDVWQLCRFGVLKKFHFSIDPDKYVVKSVRMQDTQRDILGTFRALVRDKKCNEQIASIALKTFGGLVFQETFDDVVIERNELIRVTPGPSRLNEMLDSNFVFLNKTYVYEVIYWEYANNQPYQIFVDIECNFFCKHCTFDKRYKGNPILFCSNCGNTDSKYNHQFQMDNIEYDQTRLKWYIHKKFKNFFMYYDISDCVDRVISPDYISD</sequence>
<accession>A0A346TPG1</accession>
<dbReference type="EMBL" id="MH124167">
    <property type="protein sequence ID" value="AXU41471.1"/>
    <property type="molecule type" value="Genomic_DNA"/>
</dbReference>
<proteinExistence type="predicted"/>
<name>A0A346TPG1_9ABAC</name>